<dbReference type="InterPro" id="IPR011008">
    <property type="entry name" value="Dimeric_a/b-barrel"/>
</dbReference>
<accession>A0A918KSG4</accession>
<protein>
    <recommendedName>
        <fullName evidence="1">ABM domain-containing protein</fullName>
    </recommendedName>
</protein>
<dbReference type="Proteomes" id="UP000619244">
    <property type="component" value="Unassembled WGS sequence"/>
</dbReference>
<gene>
    <name evidence="2" type="ORF">GCM10010358_27300</name>
</gene>
<feature type="domain" description="ABM" evidence="1">
    <location>
        <begin position="7"/>
        <end position="99"/>
    </location>
</feature>
<sequence length="107" mass="12124">MTATSHHYVTVLWEARARTGKEAAMKAFMTAAVTASRHDAGNIDYEAHQVEGEPGTFVVFERWESREALEGHLQAPRMQELVPQLLELMDGSIEDGIRFLRPFRPAR</sequence>
<dbReference type="GO" id="GO:0003824">
    <property type="term" value="F:catalytic activity"/>
    <property type="evidence" value="ECO:0007669"/>
    <property type="project" value="TreeGrafter"/>
</dbReference>
<dbReference type="Pfam" id="PF03992">
    <property type="entry name" value="ABM"/>
    <property type="match status" value="1"/>
</dbReference>
<dbReference type="SUPFAM" id="SSF54909">
    <property type="entry name" value="Dimeric alpha+beta barrel"/>
    <property type="match status" value="1"/>
</dbReference>
<evidence type="ECO:0000259" key="1">
    <source>
        <dbReference type="PROSITE" id="PS51725"/>
    </source>
</evidence>
<dbReference type="PANTHER" id="PTHR33336:SF15">
    <property type="entry name" value="ABM DOMAIN-CONTAINING PROTEIN"/>
    <property type="match status" value="1"/>
</dbReference>
<dbReference type="PROSITE" id="PS51725">
    <property type="entry name" value="ABM"/>
    <property type="match status" value="1"/>
</dbReference>
<dbReference type="EMBL" id="BMVU01000010">
    <property type="protein sequence ID" value="GGX71564.1"/>
    <property type="molecule type" value="Genomic_DNA"/>
</dbReference>
<keyword evidence="3" id="KW-1185">Reference proteome</keyword>
<dbReference type="InterPro" id="IPR007138">
    <property type="entry name" value="ABM_dom"/>
</dbReference>
<dbReference type="Gene3D" id="3.30.70.100">
    <property type="match status" value="1"/>
</dbReference>
<proteinExistence type="predicted"/>
<dbReference type="AlphaFoldDB" id="A0A918KSG4"/>
<evidence type="ECO:0000313" key="3">
    <source>
        <dbReference type="Proteomes" id="UP000619244"/>
    </source>
</evidence>
<organism evidence="2 3">
    <name type="scientific">Streptomyces minutiscleroticus</name>
    <dbReference type="NCBI Taxonomy" id="68238"/>
    <lineage>
        <taxon>Bacteria</taxon>
        <taxon>Bacillati</taxon>
        <taxon>Actinomycetota</taxon>
        <taxon>Actinomycetes</taxon>
        <taxon>Kitasatosporales</taxon>
        <taxon>Streptomycetaceae</taxon>
        <taxon>Streptomyces</taxon>
    </lineage>
</organism>
<dbReference type="PANTHER" id="PTHR33336">
    <property type="entry name" value="QUINOL MONOOXYGENASE YGIN-RELATED"/>
    <property type="match status" value="1"/>
</dbReference>
<evidence type="ECO:0000313" key="2">
    <source>
        <dbReference type="EMBL" id="GGX71564.1"/>
    </source>
</evidence>
<dbReference type="InterPro" id="IPR050744">
    <property type="entry name" value="AI-2_Isomerase_LsrG"/>
</dbReference>
<reference evidence="2" key="2">
    <citation type="submission" date="2020-09" db="EMBL/GenBank/DDBJ databases">
        <authorList>
            <person name="Sun Q."/>
            <person name="Ohkuma M."/>
        </authorList>
    </citation>
    <scope>NUCLEOTIDE SEQUENCE</scope>
    <source>
        <strain evidence="2">JCM 4790</strain>
    </source>
</reference>
<dbReference type="RefSeq" id="WP_190190475.1">
    <property type="nucleotide sequence ID" value="NZ_BMVU01000010.1"/>
</dbReference>
<reference evidence="2" key="1">
    <citation type="journal article" date="2014" name="Int. J. Syst. Evol. Microbiol.">
        <title>Complete genome sequence of Corynebacterium casei LMG S-19264T (=DSM 44701T), isolated from a smear-ripened cheese.</title>
        <authorList>
            <consortium name="US DOE Joint Genome Institute (JGI-PGF)"/>
            <person name="Walter F."/>
            <person name="Albersmeier A."/>
            <person name="Kalinowski J."/>
            <person name="Ruckert C."/>
        </authorList>
    </citation>
    <scope>NUCLEOTIDE SEQUENCE</scope>
    <source>
        <strain evidence="2">JCM 4790</strain>
    </source>
</reference>
<name>A0A918KSG4_9ACTN</name>
<comment type="caution">
    <text evidence="2">The sequence shown here is derived from an EMBL/GenBank/DDBJ whole genome shotgun (WGS) entry which is preliminary data.</text>
</comment>